<name>A0ABQ4KJG3_9BACI</name>
<dbReference type="Proteomes" id="UP000679950">
    <property type="component" value="Unassembled WGS sequence"/>
</dbReference>
<accession>A0ABQ4KJG3</accession>
<evidence type="ECO:0000313" key="1">
    <source>
        <dbReference type="EMBL" id="GIN58100.1"/>
    </source>
</evidence>
<evidence type="ECO:0000313" key="2">
    <source>
        <dbReference type="Proteomes" id="UP000679950"/>
    </source>
</evidence>
<dbReference type="RefSeq" id="WP_212966420.1">
    <property type="nucleotide sequence ID" value="NZ_BORB01000019.1"/>
</dbReference>
<keyword evidence="2" id="KW-1185">Reference proteome</keyword>
<organism evidence="1 2">
    <name type="scientific">Lederbergia ruris</name>
    <dbReference type="NCBI Taxonomy" id="217495"/>
    <lineage>
        <taxon>Bacteria</taxon>
        <taxon>Bacillati</taxon>
        <taxon>Bacillota</taxon>
        <taxon>Bacilli</taxon>
        <taxon>Bacillales</taxon>
        <taxon>Bacillaceae</taxon>
        <taxon>Lederbergia</taxon>
    </lineage>
</organism>
<gene>
    <name evidence="1" type="ORF">J8TS2_24190</name>
</gene>
<dbReference type="EMBL" id="BORB01000019">
    <property type="protein sequence ID" value="GIN58100.1"/>
    <property type="molecule type" value="Genomic_DNA"/>
</dbReference>
<reference evidence="1 2" key="1">
    <citation type="submission" date="2021-03" db="EMBL/GenBank/DDBJ databases">
        <title>Antimicrobial resistance genes in bacteria isolated from Japanese honey, and their potential for conferring macrolide and lincosamide resistance in the American foulbrood pathogen Paenibacillus larvae.</title>
        <authorList>
            <person name="Okamoto M."/>
            <person name="Kumagai M."/>
            <person name="Kanamori H."/>
            <person name="Takamatsu D."/>
        </authorList>
    </citation>
    <scope>NUCLEOTIDE SEQUENCE [LARGE SCALE GENOMIC DNA]</scope>
    <source>
        <strain evidence="1 2">J8TS2</strain>
    </source>
</reference>
<sequence>MAIDRLAEQRVWKDLHPKVRRGALAVMNDVTFKDGKATHNKTGEDVTHLVDVGFKTTDTQVRALQAVDELSAHEIENGGFIFAFFKQARMFEERFPSLTKQDTARLMFIGTYIAWETNRLQSDNGKKHYTKKDLEKLLEMSTRRFNEFFKRLENENIIHEEETGELFINPSVFYRGEMKKHGYKIDDLEYTRLFKKTIRDLYQQFKGRTLGQLALIYSVLPFLNFDTNIVCFNPGETSEDLLKPMDLDNLAALLGYRDNHKLKQALNRIKVDGKPVFGFFENPYDRRKFRIVVNPRVVYGGNGKSLAAIKVLFN</sequence>
<comment type="caution">
    <text evidence="1">The sequence shown here is derived from an EMBL/GenBank/DDBJ whole genome shotgun (WGS) entry which is preliminary data.</text>
</comment>
<proteinExistence type="predicted"/>
<protein>
    <submittedName>
        <fullName evidence="1">Uncharacterized protein</fullName>
    </submittedName>
</protein>